<dbReference type="OrthoDB" id="2498029at2759"/>
<feature type="compositionally biased region" description="Low complexity" evidence="1">
    <location>
        <begin position="259"/>
        <end position="271"/>
    </location>
</feature>
<dbReference type="PANTHER" id="PTHR11614">
    <property type="entry name" value="PHOSPHOLIPASE-RELATED"/>
    <property type="match status" value="1"/>
</dbReference>
<evidence type="ECO:0000313" key="3">
    <source>
        <dbReference type="EMBL" id="VTZ67108.1"/>
    </source>
</evidence>
<organism evidence="3 4">
    <name type="scientific">Plasmodium chabaudi chabaudi</name>
    <dbReference type="NCBI Taxonomy" id="31271"/>
    <lineage>
        <taxon>Eukaryota</taxon>
        <taxon>Sar</taxon>
        <taxon>Alveolata</taxon>
        <taxon>Apicomplexa</taxon>
        <taxon>Aconoidasida</taxon>
        <taxon>Haemosporida</taxon>
        <taxon>Plasmodiidae</taxon>
        <taxon>Plasmodium</taxon>
        <taxon>Plasmodium (Vinckeia)</taxon>
    </lineage>
</organism>
<keyword evidence="4" id="KW-1185">Reference proteome</keyword>
<feature type="compositionally biased region" description="Basic and acidic residues" evidence="1">
    <location>
        <begin position="513"/>
        <end position="528"/>
    </location>
</feature>
<dbReference type="NCBIfam" id="TIGR01607">
    <property type="entry name" value="PST-A"/>
    <property type="match status" value="1"/>
</dbReference>
<dbReference type="Pfam" id="PF12146">
    <property type="entry name" value="Hydrolase_4"/>
    <property type="match status" value="2"/>
</dbReference>
<dbReference type="InterPro" id="IPR051044">
    <property type="entry name" value="MAG_DAG_Lipase"/>
</dbReference>
<feature type="compositionally biased region" description="Basic and acidic residues" evidence="1">
    <location>
        <begin position="247"/>
        <end position="257"/>
    </location>
</feature>
<feature type="region of interest" description="Disordered" evidence="1">
    <location>
        <begin position="247"/>
        <end position="288"/>
    </location>
</feature>
<protein>
    <submittedName>
        <fullName evidence="3">Lysophospholipase, putative</fullName>
    </submittedName>
</protein>
<reference evidence="3 4" key="1">
    <citation type="journal article" date="2014" name="BMC Biol.">
        <title>A comprehensive evaluation of rodent malaria parasite genomes and gene expression.</title>
        <authorList>
            <person name="Otto T.D."/>
            <person name="Bohme U."/>
            <person name="Jackson A.P."/>
            <person name="Hunt M."/>
            <person name="Franke-Fayard B."/>
            <person name="Hoeijmakers W.A."/>
            <person name="Religa A.A."/>
            <person name="Robertson L."/>
            <person name="Sanders M."/>
            <person name="Ogun S.A."/>
            <person name="Cunningham D."/>
            <person name="Erhart A."/>
            <person name="Billker O."/>
            <person name="Khan S.M."/>
            <person name="Stunnenberg H.G."/>
            <person name="Langhorne J."/>
            <person name="Holder A.A."/>
            <person name="Waters A.P."/>
            <person name="Newbold C.I."/>
            <person name="Pain A."/>
            <person name="Berriman M."/>
            <person name="Janse C.J."/>
        </authorList>
    </citation>
    <scope>NUCLEOTIDE SEQUENCE [LARGE SCALE GENOMIC DNA]</scope>
    <source>
        <strain evidence="3 4">AS</strain>
    </source>
</reference>
<dbReference type="VEuPathDB" id="PlasmoDB:PCHAS_0319000"/>
<evidence type="ECO:0000313" key="4">
    <source>
        <dbReference type="Proteomes" id="UP000071118"/>
    </source>
</evidence>
<dbReference type="InterPro" id="IPR006494">
    <property type="entry name" value="PST_A"/>
</dbReference>
<accession>A0A4V0K3J2</accession>
<dbReference type="GeneID" id="3496659"/>
<name>A0A4V0K3J2_PLACU</name>
<dbReference type="KEGG" id="pcb:PCHAS_0319000"/>
<dbReference type="RefSeq" id="XP_016652919.1">
    <property type="nucleotide sequence ID" value="XM_016800020.1"/>
</dbReference>
<dbReference type="EMBL" id="LK022880">
    <property type="protein sequence ID" value="VTZ67108.1"/>
    <property type="molecule type" value="Genomic_DNA"/>
</dbReference>
<gene>
    <name evidence="3" type="ORF">PCHAS_0319000</name>
</gene>
<dbReference type="InterPro" id="IPR022742">
    <property type="entry name" value="Hydrolase_4"/>
</dbReference>
<feature type="domain" description="Serine aminopeptidase S33" evidence="2">
    <location>
        <begin position="331"/>
        <end position="476"/>
    </location>
</feature>
<feature type="region of interest" description="Disordered" evidence="1">
    <location>
        <begin position="493"/>
        <end position="528"/>
    </location>
</feature>
<dbReference type="Gene3D" id="3.40.50.1820">
    <property type="entry name" value="alpha/beta hydrolase"/>
    <property type="match status" value="2"/>
</dbReference>
<feature type="domain" description="Serine aminopeptidase S33" evidence="2">
    <location>
        <begin position="91"/>
        <end position="184"/>
    </location>
</feature>
<evidence type="ECO:0000259" key="2">
    <source>
        <dbReference type="Pfam" id="PF12146"/>
    </source>
</evidence>
<sequence length="528" mass="59777">MEEIELNSDDLRNTTCNLDGDPKIGWFCNKNGLLLKTYGWLVKNAIGIILLIHGLKSHTRLTFMRINIKMPNNDGDVVVDNNNYYIYKDSWIEKFNQNGYSVYALDLQGHGESQAWKNIRGSADRFDDLVDDVIDYMNYIQDEISNENQTDDESYDIVPTKKKRLPMYIIGHSMGGSIAIRILQLLRKEKENDINAGDENNYKKCNIMLDNSTNANEISNAMVEDMISDMRDMNTFNDNSVKHISDKRCITNSKNDDPGTSSASTSSRGSANTNDSPSVRPKVVNSISKKTHSSDISIASTSGGTIDCSSDISIASTSGNKQVRQYNHLDNLNIRGCISLSGMLGLKIVGLPGSFVFKYIYLPVTKLMSHFAPYRKTVAEFPYKTSQFIDNVFKYDKFRYNEGITYKYLHEIIKTMGKLFENAKNMPRDIPLLLVHSTDDGICNYKGSQSFHDKIDVPGKEIYLVENLNHSTTLESGNEDVLKKVVDWINNLGNNNNGETKKEQKSKKKKEQKSKIKEDKKKAKDKSK</sequence>
<dbReference type="InterPro" id="IPR029058">
    <property type="entry name" value="AB_hydrolase_fold"/>
</dbReference>
<dbReference type="AlphaFoldDB" id="A0A4V0K3J2"/>
<evidence type="ECO:0000256" key="1">
    <source>
        <dbReference type="SAM" id="MobiDB-lite"/>
    </source>
</evidence>
<dbReference type="Proteomes" id="UP000071118">
    <property type="component" value="Chromosome 3"/>
</dbReference>
<proteinExistence type="predicted"/>
<dbReference type="SUPFAM" id="SSF53474">
    <property type="entry name" value="alpha/beta-Hydrolases"/>
    <property type="match status" value="1"/>
</dbReference>